<dbReference type="InterPro" id="IPR005119">
    <property type="entry name" value="LysR_subst-bd"/>
</dbReference>
<dbReference type="Gene3D" id="1.10.10.10">
    <property type="entry name" value="Winged helix-like DNA-binding domain superfamily/Winged helix DNA-binding domain"/>
    <property type="match status" value="1"/>
</dbReference>
<feature type="domain" description="HTH lysR-type" evidence="5">
    <location>
        <begin position="17"/>
        <end position="74"/>
    </location>
</feature>
<dbReference type="PANTHER" id="PTHR30427:SF1">
    <property type="entry name" value="TRANSCRIPTIONAL ACTIVATOR PROTEIN LYSR"/>
    <property type="match status" value="1"/>
</dbReference>
<dbReference type="PANTHER" id="PTHR30427">
    <property type="entry name" value="TRANSCRIPTIONAL ACTIVATOR PROTEIN LYSR"/>
    <property type="match status" value="1"/>
</dbReference>
<dbReference type="GO" id="GO:0043565">
    <property type="term" value="F:sequence-specific DNA binding"/>
    <property type="evidence" value="ECO:0007669"/>
    <property type="project" value="TreeGrafter"/>
</dbReference>
<dbReference type="PRINTS" id="PR00039">
    <property type="entry name" value="HTHLYSR"/>
</dbReference>
<evidence type="ECO:0000313" key="7">
    <source>
        <dbReference type="Proteomes" id="UP000193749"/>
    </source>
</evidence>
<dbReference type="InterPro" id="IPR036390">
    <property type="entry name" value="WH_DNA-bd_sf"/>
</dbReference>
<comment type="caution">
    <text evidence="6">The sequence shown here is derived from an EMBL/GenBank/DDBJ whole genome shotgun (WGS) entry which is preliminary data.</text>
</comment>
<accession>A0A1X1F0R1</accession>
<sequence length="329" mass="35853">MSRVINVLGNVRMLHDLDLRQLEAFAAVISAGSVTAAAKALNRSQPAVSRLIQELEQSLGYPLFIRNGPRIHPSEEALQLHQYVQKALLSLQQIRLRAQEIAQQQHRPLSIAATPALAAGLLPQALASLNLQNKVQIISESAEQTAHAVITAEADLGLSSLPLEHHAVDLHWIGQSRCVVALPQDDPLAAQPQLTLACLAGRRLIAPWSPQRLRGRYDKALKKLKVPPHETIETNSSANILACVRAGLGVAILEPVTAWGMPLEGVVIRPLEEEIPYFFGVITPQGRQITSAAQALVEALEQAAQTLLPGFQRLPASEHPRIMRLINQD</sequence>
<evidence type="ECO:0000256" key="3">
    <source>
        <dbReference type="ARBA" id="ARBA00023125"/>
    </source>
</evidence>
<dbReference type="Gene3D" id="3.40.190.290">
    <property type="match status" value="1"/>
</dbReference>
<dbReference type="EMBL" id="MLJI01000001">
    <property type="protein sequence ID" value="ORM95821.1"/>
    <property type="molecule type" value="Genomic_DNA"/>
</dbReference>
<proteinExistence type="inferred from homology"/>
<dbReference type="AlphaFoldDB" id="A0A1X1F0R1"/>
<keyword evidence="4" id="KW-0804">Transcription</keyword>
<dbReference type="Pfam" id="PF03466">
    <property type="entry name" value="LysR_substrate"/>
    <property type="match status" value="1"/>
</dbReference>
<dbReference type="InterPro" id="IPR000847">
    <property type="entry name" value="LysR_HTH_N"/>
</dbReference>
<reference evidence="6 7" key="1">
    <citation type="journal article" date="2017" name="Antonie Van Leeuwenhoek">
        <title>Phylogenomic resolution of the bacterial genus Pantoea and its relationship with Erwinia and Tatumella.</title>
        <authorList>
            <person name="Palmer M."/>
            <person name="Steenkamp E.T."/>
            <person name="Coetzee M.P."/>
            <person name="Chan W.Y."/>
            <person name="van Zyl E."/>
            <person name="De Maayer P."/>
            <person name="Coutinho T.A."/>
            <person name="Blom J."/>
            <person name="Smits T.H."/>
            <person name="Duffy B."/>
            <person name="Venter S.N."/>
        </authorList>
    </citation>
    <scope>NUCLEOTIDE SEQUENCE [LARGE SCALE GENOMIC DNA]</scope>
    <source>
        <strain evidence="6 7">LMG 2657</strain>
    </source>
</reference>
<keyword evidence="2" id="KW-0805">Transcription regulation</keyword>
<evidence type="ECO:0000256" key="2">
    <source>
        <dbReference type="ARBA" id="ARBA00023015"/>
    </source>
</evidence>
<evidence type="ECO:0000259" key="5">
    <source>
        <dbReference type="PROSITE" id="PS50931"/>
    </source>
</evidence>
<evidence type="ECO:0000256" key="1">
    <source>
        <dbReference type="ARBA" id="ARBA00009437"/>
    </source>
</evidence>
<gene>
    <name evidence="6" type="ORF">HA50_16430</name>
</gene>
<evidence type="ECO:0000313" key="6">
    <source>
        <dbReference type="EMBL" id="ORM95821.1"/>
    </source>
</evidence>
<dbReference type="PROSITE" id="PS50931">
    <property type="entry name" value="HTH_LYSR"/>
    <property type="match status" value="1"/>
</dbReference>
<dbReference type="OrthoDB" id="8849678at2"/>
<dbReference type="SUPFAM" id="SSF46785">
    <property type="entry name" value="Winged helix' DNA-binding domain"/>
    <property type="match status" value="1"/>
</dbReference>
<evidence type="ECO:0000256" key="4">
    <source>
        <dbReference type="ARBA" id="ARBA00023163"/>
    </source>
</evidence>
<keyword evidence="3" id="KW-0238">DNA-binding</keyword>
<dbReference type="InterPro" id="IPR036388">
    <property type="entry name" value="WH-like_DNA-bd_sf"/>
</dbReference>
<dbReference type="Pfam" id="PF00126">
    <property type="entry name" value="HTH_1"/>
    <property type="match status" value="1"/>
</dbReference>
<name>A0A1X1F0R1_PANCY</name>
<dbReference type="SUPFAM" id="SSF53850">
    <property type="entry name" value="Periplasmic binding protein-like II"/>
    <property type="match status" value="1"/>
</dbReference>
<dbReference type="GO" id="GO:0010628">
    <property type="term" value="P:positive regulation of gene expression"/>
    <property type="evidence" value="ECO:0007669"/>
    <property type="project" value="TreeGrafter"/>
</dbReference>
<comment type="similarity">
    <text evidence="1">Belongs to the LysR transcriptional regulatory family.</text>
</comment>
<dbReference type="STRING" id="55209.HA50_16430"/>
<protein>
    <submittedName>
        <fullName evidence="6">LysR family transcriptional regulator</fullName>
    </submittedName>
</protein>
<organism evidence="6 7">
    <name type="scientific">Pantoea cypripedii</name>
    <name type="common">Pectobacterium cypripedii</name>
    <name type="synonym">Erwinia cypripedii</name>
    <dbReference type="NCBI Taxonomy" id="55209"/>
    <lineage>
        <taxon>Bacteria</taxon>
        <taxon>Pseudomonadati</taxon>
        <taxon>Pseudomonadota</taxon>
        <taxon>Gammaproteobacteria</taxon>
        <taxon>Enterobacterales</taxon>
        <taxon>Erwiniaceae</taxon>
        <taxon>Pantoea</taxon>
    </lineage>
</organism>
<dbReference type="Proteomes" id="UP000193749">
    <property type="component" value="Unassembled WGS sequence"/>
</dbReference>
<dbReference type="GO" id="GO:0003700">
    <property type="term" value="F:DNA-binding transcription factor activity"/>
    <property type="evidence" value="ECO:0007669"/>
    <property type="project" value="InterPro"/>
</dbReference>
<keyword evidence="7" id="KW-1185">Reference proteome</keyword>